<reference evidence="2 3" key="1">
    <citation type="journal article" date="2019" name="Nat. Ecol. Evol.">
        <title>Megaphylogeny resolves global patterns of mushroom evolution.</title>
        <authorList>
            <person name="Varga T."/>
            <person name="Krizsan K."/>
            <person name="Foldi C."/>
            <person name="Dima B."/>
            <person name="Sanchez-Garcia M."/>
            <person name="Sanchez-Ramirez S."/>
            <person name="Szollosi G.J."/>
            <person name="Szarkandi J.G."/>
            <person name="Papp V."/>
            <person name="Albert L."/>
            <person name="Andreopoulos W."/>
            <person name="Angelini C."/>
            <person name="Antonin V."/>
            <person name="Barry K.W."/>
            <person name="Bougher N.L."/>
            <person name="Buchanan P."/>
            <person name="Buyck B."/>
            <person name="Bense V."/>
            <person name="Catcheside P."/>
            <person name="Chovatia M."/>
            <person name="Cooper J."/>
            <person name="Damon W."/>
            <person name="Desjardin D."/>
            <person name="Finy P."/>
            <person name="Geml J."/>
            <person name="Haridas S."/>
            <person name="Hughes K."/>
            <person name="Justo A."/>
            <person name="Karasinski D."/>
            <person name="Kautmanova I."/>
            <person name="Kiss B."/>
            <person name="Kocsube S."/>
            <person name="Kotiranta H."/>
            <person name="LaButti K.M."/>
            <person name="Lechner B.E."/>
            <person name="Liimatainen K."/>
            <person name="Lipzen A."/>
            <person name="Lukacs Z."/>
            <person name="Mihaltcheva S."/>
            <person name="Morgado L.N."/>
            <person name="Niskanen T."/>
            <person name="Noordeloos M.E."/>
            <person name="Ohm R.A."/>
            <person name="Ortiz-Santana B."/>
            <person name="Ovrebo C."/>
            <person name="Racz N."/>
            <person name="Riley R."/>
            <person name="Savchenko A."/>
            <person name="Shiryaev A."/>
            <person name="Soop K."/>
            <person name="Spirin V."/>
            <person name="Szebenyi C."/>
            <person name="Tomsovsky M."/>
            <person name="Tulloss R.E."/>
            <person name="Uehling J."/>
            <person name="Grigoriev I.V."/>
            <person name="Vagvolgyi C."/>
            <person name="Papp T."/>
            <person name="Martin F.M."/>
            <person name="Miettinen O."/>
            <person name="Hibbett D.S."/>
            <person name="Nagy L.G."/>
        </authorList>
    </citation>
    <scope>NUCLEOTIDE SEQUENCE [LARGE SCALE GENOMIC DNA]</scope>
    <source>
        <strain evidence="2 3">CBS 962.96</strain>
    </source>
</reference>
<gene>
    <name evidence="2" type="ORF">K435DRAFT_865776</name>
</gene>
<feature type="region of interest" description="Disordered" evidence="1">
    <location>
        <begin position="133"/>
        <end position="187"/>
    </location>
</feature>
<dbReference type="EMBL" id="ML179388">
    <property type="protein sequence ID" value="THU88946.1"/>
    <property type="molecule type" value="Genomic_DNA"/>
</dbReference>
<dbReference type="OrthoDB" id="3126952at2759"/>
<accession>A0A4S8LIG3</accession>
<evidence type="ECO:0000256" key="1">
    <source>
        <dbReference type="SAM" id="MobiDB-lite"/>
    </source>
</evidence>
<evidence type="ECO:0000313" key="3">
    <source>
        <dbReference type="Proteomes" id="UP000297245"/>
    </source>
</evidence>
<name>A0A4S8LIG3_DENBC</name>
<dbReference type="AlphaFoldDB" id="A0A4S8LIG3"/>
<evidence type="ECO:0000313" key="2">
    <source>
        <dbReference type="EMBL" id="THU88946.1"/>
    </source>
</evidence>
<dbReference type="Proteomes" id="UP000297245">
    <property type="component" value="Unassembled WGS sequence"/>
</dbReference>
<organism evidence="2 3">
    <name type="scientific">Dendrothele bispora (strain CBS 962.96)</name>
    <dbReference type="NCBI Taxonomy" id="1314807"/>
    <lineage>
        <taxon>Eukaryota</taxon>
        <taxon>Fungi</taxon>
        <taxon>Dikarya</taxon>
        <taxon>Basidiomycota</taxon>
        <taxon>Agaricomycotina</taxon>
        <taxon>Agaricomycetes</taxon>
        <taxon>Agaricomycetidae</taxon>
        <taxon>Agaricales</taxon>
        <taxon>Agaricales incertae sedis</taxon>
        <taxon>Dendrothele</taxon>
    </lineage>
</organism>
<sequence length="268" mass="29930">MVHQHVQPRRGRFEWKEVDPDDSAFLQDPRGGCTPPIFTDCLPSASQTNFRFYLVVSGPNAGIYCDWGFLHQTINFSKDSCKGFNDKQSVLTHWRWYCLHYHRHKHDSDFDHFVFPFSSPILPAGDLDQSNSFTSSLSRANSATPTLLTPTKAPKGSTSPTKGSTSKPRSKHQPVDPFTLMGTTSGSVPHRGDHIPSSLLLSKGKEKVRSFQHWVVYCHSFGLITTDPGKAKEEYLGLVAQGYKSPVMFGTDDIDVAMRFYETGAVNA</sequence>
<feature type="compositionally biased region" description="Polar residues" evidence="1">
    <location>
        <begin position="133"/>
        <end position="142"/>
    </location>
</feature>
<proteinExistence type="predicted"/>
<feature type="compositionally biased region" description="Low complexity" evidence="1">
    <location>
        <begin position="143"/>
        <end position="167"/>
    </location>
</feature>
<keyword evidence="3" id="KW-1185">Reference proteome</keyword>
<protein>
    <submittedName>
        <fullName evidence="2">Uncharacterized protein</fullName>
    </submittedName>
</protein>